<evidence type="ECO:0000313" key="3">
    <source>
        <dbReference type="Proteomes" id="UP000073601"/>
    </source>
</evidence>
<name>A0A128F400_9GAMM</name>
<dbReference type="Proteomes" id="UP000073601">
    <property type="component" value="Unassembled WGS sequence"/>
</dbReference>
<gene>
    <name evidence="2" type="ORF">GMA8713_01672</name>
</gene>
<feature type="signal peptide" evidence="1">
    <location>
        <begin position="1"/>
        <end position="20"/>
    </location>
</feature>
<protein>
    <recommendedName>
        <fullName evidence="4">YARHG domain-containing protein</fullName>
    </recommendedName>
</protein>
<keyword evidence="3" id="KW-1185">Reference proteome</keyword>
<dbReference type="RefSeq" id="WP_157515538.1">
    <property type="nucleotide sequence ID" value="NZ_CAWRCI010000012.1"/>
</dbReference>
<evidence type="ECO:0008006" key="4">
    <source>
        <dbReference type="Google" id="ProtNLM"/>
    </source>
</evidence>
<evidence type="ECO:0000256" key="1">
    <source>
        <dbReference type="SAM" id="SignalP"/>
    </source>
</evidence>
<dbReference type="AlphaFoldDB" id="A0A128F400"/>
<dbReference type="EMBL" id="FIZY01000012">
    <property type="protein sequence ID" value="CZF80996.1"/>
    <property type="molecule type" value="Genomic_DNA"/>
</dbReference>
<reference evidence="3" key="1">
    <citation type="submission" date="2016-02" db="EMBL/GenBank/DDBJ databases">
        <authorList>
            <person name="Rodrigo-Torres Lidia"/>
            <person name="Arahal R.David."/>
        </authorList>
    </citation>
    <scope>NUCLEOTIDE SEQUENCE [LARGE SCALE GENOMIC DNA]</scope>
    <source>
        <strain evidence="3">CECT 8713</strain>
    </source>
</reference>
<proteinExistence type="predicted"/>
<sequence>MKILKLLLSTFLALPCIAYATCEEGVSKQIRQNGHLTESDRARLLDDCTKFQKYRNNLDKYADGAYILNPGSFSCEKREDYVNAYNWVVERGGEVLSVFTR</sequence>
<accession>A0A128F400</accession>
<feature type="chain" id="PRO_5007281999" description="YARHG domain-containing protein" evidence="1">
    <location>
        <begin position="21"/>
        <end position="101"/>
    </location>
</feature>
<evidence type="ECO:0000313" key="2">
    <source>
        <dbReference type="EMBL" id="CZF80996.1"/>
    </source>
</evidence>
<keyword evidence="1" id="KW-0732">Signal</keyword>
<organism evidence="2 3">
    <name type="scientific">Grimontia marina</name>
    <dbReference type="NCBI Taxonomy" id="646534"/>
    <lineage>
        <taxon>Bacteria</taxon>
        <taxon>Pseudomonadati</taxon>
        <taxon>Pseudomonadota</taxon>
        <taxon>Gammaproteobacteria</taxon>
        <taxon>Vibrionales</taxon>
        <taxon>Vibrionaceae</taxon>
        <taxon>Grimontia</taxon>
    </lineage>
</organism>